<dbReference type="PROSITE" id="PS51683">
    <property type="entry name" value="SAM_OMT_II"/>
    <property type="match status" value="1"/>
</dbReference>
<dbReference type="Proteomes" id="UP000292452">
    <property type="component" value="Unassembled WGS sequence"/>
</dbReference>
<dbReference type="PIRSF" id="PIRSF005739">
    <property type="entry name" value="O-mtase"/>
    <property type="match status" value="1"/>
</dbReference>
<dbReference type="Pfam" id="PF08100">
    <property type="entry name" value="Dimerisation"/>
    <property type="match status" value="1"/>
</dbReference>
<dbReference type="RefSeq" id="WP_131123320.1">
    <property type="nucleotide sequence ID" value="NZ_SIXH01000090.1"/>
</dbReference>
<dbReference type="InterPro" id="IPR036390">
    <property type="entry name" value="WH_DNA-bd_sf"/>
</dbReference>
<evidence type="ECO:0000259" key="6">
    <source>
        <dbReference type="Pfam" id="PF08100"/>
    </source>
</evidence>
<dbReference type="Gene3D" id="1.10.10.10">
    <property type="entry name" value="Winged helix-like DNA-binding domain superfamily/Winged helix DNA-binding domain"/>
    <property type="match status" value="1"/>
</dbReference>
<evidence type="ECO:0000256" key="1">
    <source>
        <dbReference type="ARBA" id="ARBA00022603"/>
    </source>
</evidence>
<dbReference type="EMBL" id="SIXH01000090">
    <property type="protein sequence ID" value="TBO59252.1"/>
    <property type="molecule type" value="Genomic_DNA"/>
</dbReference>
<dbReference type="InterPro" id="IPR012967">
    <property type="entry name" value="COMT_dimerisation"/>
</dbReference>
<reference evidence="7 8" key="1">
    <citation type="submission" date="2019-02" db="EMBL/GenBank/DDBJ databases">
        <title>Draft Genome Sequence of Streptomyces sp. AM-2504, identified by 16S rRNA comparative analysis as a Streptomyces Kasugaensis strain.</title>
        <authorList>
            <person name="Napolioni V."/>
            <person name="Giuliodori A.M."/>
            <person name="Spurio R."/>
            <person name="Fabbretti A."/>
        </authorList>
    </citation>
    <scope>NUCLEOTIDE SEQUENCE [LARGE SCALE GENOMIC DNA]</scope>
    <source>
        <strain evidence="7 8">AM-2504</strain>
    </source>
</reference>
<dbReference type="Gene3D" id="1.10.287.1350">
    <property type="match status" value="1"/>
</dbReference>
<keyword evidence="1 7" id="KW-0489">Methyltransferase</keyword>
<dbReference type="CDD" id="cd02440">
    <property type="entry name" value="AdoMet_MTases"/>
    <property type="match status" value="1"/>
</dbReference>
<dbReference type="Pfam" id="PF00891">
    <property type="entry name" value="Methyltransf_2"/>
    <property type="match status" value="1"/>
</dbReference>
<dbReference type="Gene3D" id="3.40.50.150">
    <property type="entry name" value="Vaccinia Virus protein VP39"/>
    <property type="match status" value="1"/>
</dbReference>
<dbReference type="GO" id="GO:0046983">
    <property type="term" value="F:protein dimerization activity"/>
    <property type="evidence" value="ECO:0007669"/>
    <property type="project" value="InterPro"/>
</dbReference>
<evidence type="ECO:0000313" key="7">
    <source>
        <dbReference type="EMBL" id="TBO59252.1"/>
    </source>
</evidence>
<dbReference type="PANTHER" id="PTHR43712">
    <property type="entry name" value="PUTATIVE (AFU_ORTHOLOGUE AFUA_4G14580)-RELATED"/>
    <property type="match status" value="1"/>
</dbReference>
<protein>
    <submittedName>
        <fullName evidence="7">Methyltransferase</fullName>
    </submittedName>
</protein>
<dbReference type="GO" id="GO:0032259">
    <property type="term" value="P:methylation"/>
    <property type="evidence" value="ECO:0007669"/>
    <property type="project" value="UniProtKB-KW"/>
</dbReference>
<keyword evidence="8" id="KW-1185">Reference proteome</keyword>
<dbReference type="InterPro" id="IPR016461">
    <property type="entry name" value="COMT-like"/>
</dbReference>
<dbReference type="AlphaFoldDB" id="A0A4Q9HVT3"/>
<keyword evidence="3" id="KW-0949">S-adenosyl-L-methionine</keyword>
<evidence type="ECO:0000256" key="3">
    <source>
        <dbReference type="ARBA" id="ARBA00022691"/>
    </source>
</evidence>
<accession>A0A4Q9HVT3</accession>
<dbReference type="InterPro" id="IPR029063">
    <property type="entry name" value="SAM-dependent_MTases_sf"/>
</dbReference>
<comment type="caution">
    <text evidence="7">The sequence shown here is derived from an EMBL/GenBank/DDBJ whole genome shotgun (WGS) entry which is preliminary data.</text>
</comment>
<feature type="domain" description="O-methyltransferase dimerisation" evidence="6">
    <location>
        <begin position="28"/>
        <end position="98"/>
    </location>
</feature>
<feature type="domain" description="O-methyltransferase C-terminal" evidence="5">
    <location>
        <begin position="121"/>
        <end position="326"/>
    </location>
</feature>
<evidence type="ECO:0000313" key="8">
    <source>
        <dbReference type="Proteomes" id="UP000292452"/>
    </source>
</evidence>
<dbReference type="GO" id="GO:0008171">
    <property type="term" value="F:O-methyltransferase activity"/>
    <property type="evidence" value="ECO:0007669"/>
    <property type="project" value="InterPro"/>
</dbReference>
<dbReference type="SUPFAM" id="SSF53335">
    <property type="entry name" value="S-adenosyl-L-methionine-dependent methyltransferases"/>
    <property type="match status" value="1"/>
</dbReference>
<keyword evidence="2 7" id="KW-0808">Transferase</keyword>
<evidence type="ECO:0000256" key="2">
    <source>
        <dbReference type="ARBA" id="ARBA00022679"/>
    </source>
</evidence>
<dbReference type="SUPFAM" id="SSF46785">
    <property type="entry name" value="Winged helix' DNA-binding domain"/>
    <property type="match status" value="1"/>
</dbReference>
<dbReference type="InterPro" id="IPR001077">
    <property type="entry name" value="COMT_C"/>
</dbReference>
<dbReference type="PANTHER" id="PTHR43712:SF2">
    <property type="entry name" value="O-METHYLTRANSFERASE CICE"/>
    <property type="match status" value="1"/>
</dbReference>
<evidence type="ECO:0000256" key="4">
    <source>
        <dbReference type="PIRSR" id="PIRSR005739-1"/>
    </source>
</evidence>
<proteinExistence type="predicted"/>
<gene>
    <name evidence="7" type="ORF">EYS09_13075</name>
</gene>
<sequence>MTSSGNDTAPAGQPAALDPAQLAALCDIVSPMAIRVAATLRLPDLLADGPVPVARLADASGTDPEALVRLLRLLTAKGLFTEPEPGTFATTAAAGFLTSEHPARMRDWLDLDGVGRMDLAYAGLLDAVRTGTPVYERIVGRPVWADAAQDPGFGAAFDGLMETMAAHWAPAVTAAHDWSGVTHVVDVGGSTGSLLLNLLAERPALRGTLVELPVTAVRARERIAASDVRERCAVREGSFFDPLPEGADRYVLAHVLHNWGDEDAVRILRRCAEAAGPTGRVLVVERLLGDEAAGYPDATVDLSMLVTFGGRERTPDHYGELAGRAGLVHATTRPLGSGASLVEYVAAGRAA</sequence>
<name>A0A4Q9HVT3_STRKA</name>
<dbReference type="InterPro" id="IPR036388">
    <property type="entry name" value="WH-like_DNA-bd_sf"/>
</dbReference>
<evidence type="ECO:0000259" key="5">
    <source>
        <dbReference type="Pfam" id="PF00891"/>
    </source>
</evidence>
<feature type="active site" description="Proton acceptor" evidence="4">
    <location>
        <position position="257"/>
    </location>
</feature>
<organism evidence="7 8">
    <name type="scientific">Streptomyces kasugaensis</name>
    <dbReference type="NCBI Taxonomy" id="1946"/>
    <lineage>
        <taxon>Bacteria</taxon>
        <taxon>Bacillati</taxon>
        <taxon>Actinomycetota</taxon>
        <taxon>Actinomycetes</taxon>
        <taxon>Kitasatosporales</taxon>
        <taxon>Streptomycetaceae</taxon>
        <taxon>Streptomyces</taxon>
    </lineage>
</organism>